<dbReference type="OrthoDB" id="2669741at2759"/>
<dbReference type="RefSeq" id="XP_041163512.1">
    <property type="nucleotide sequence ID" value="XM_041306051.1"/>
</dbReference>
<evidence type="ECO:0000313" key="2">
    <source>
        <dbReference type="EMBL" id="KAG1798971.1"/>
    </source>
</evidence>
<accession>A0A9P7DN41</accession>
<feature type="region of interest" description="Disordered" evidence="1">
    <location>
        <begin position="158"/>
        <end position="186"/>
    </location>
</feature>
<keyword evidence="3" id="KW-1185">Reference proteome</keyword>
<organism evidence="2 3">
    <name type="scientific">Suillus plorans</name>
    <dbReference type="NCBI Taxonomy" id="116603"/>
    <lineage>
        <taxon>Eukaryota</taxon>
        <taxon>Fungi</taxon>
        <taxon>Dikarya</taxon>
        <taxon>Basidiomycota</taxon>
        <taxon>Agaricomycotina</taxon>
        <taxon>Agaricomycetes</taxon>
        <taxon>Agaricomycetidae</taxon>
        <taxon>Boletales</taxon>
        <taxon>Suillineae</taxon>
        <taxon>Suillaceae</taxon>
        <taxon>Suillus</taxon>
    </lineage>
</organism>
<evidence type="ECO:0000256" key="1">
    <source>
        <dbReference type="SAM" id="MobiDB-lite"/>
    </source>
</evidence>
<gene>
    <name evidence="2" type="ORF">HD556DRAFT_1440038</name>
</gene>
<sequence length="886" mass="97077">MAPLPERHSCQCCEVCVVFEASNPNDERDSAMCYCGHTFLHHAVPVVYPPPVPATPLPLPLKGGCPVSGCVKFKQGNSLAGPITPQSLCVCGQCWLAHVKVTPATASLTPPPTPTVVGTPAMAWPPPSQVRSGTSNERHVQSYTSFRPAVGVPGTASPFSPFPTSMRPANSGSTRTSSRPVRLSSHAAMRRSSVQESLRFDIVFLPYPFSSSLEIESDEPFPKDLRLSRQKLPDILRRLRHHNLVIDVTLSTSDPQRLVINELHEHITSHLAAHTIHFPASPLFDTNTTVHAPQVEYERADWLILQLGKLNRDGTSYTLKTAALTTWQLTVAALVDNMNKISRNMKNPFSDTPLLFIAPRFGKLTGPIDTTKRSSWNPSCLSACPGYGIEQRLDRVDDDDDCFNESLSSTIACGPILQSENTSPAHPAHSNVADWQAYVQDHALDGRHTEIQPWRGQGKTVEDVADLLTAFIYSKYGGISLSMASLPSGLIVGYSYKNDGSDLSLASLFMSERTYKVGEGLGEGVERSVLAQAIQKSTSELSTWVETMDGFKSLSTLPFGVLDPKMACKLKTHGLLCALHIFALGQPPVPCSPFLLIYVLGNFNLLFDTSYIRMLAPEAAHALSVIPSNHNSPLDLSPTGPLASLLATYLMIQPAQLAQDMLPARRLELQRQLYAGVLLGCPSAFTLDVPQEFLAFAEGFDAYVSEEIPSLASTLRPSLEGLIAELYQQHFISTAQLIQRLEFEVAQISESDGGHARRPVIDSDTEAAFILRFTREHNTHNAAMQAVYAANVWKLYSSSESEAKFLWLPQRYAHSKPPGAGADWEPATYPMHFQTCSYRVNIPLTKAIISSLADPIPDDDNTVTDFDLWIHSSLFAFSGPSSFNIL</sequence>
<evidence type="ECO:0000313" key="3">
    <source>
        <dbReference type="Proteomes" id="UP000719766"/>
    </source>
</evidence>
<name>A0A9P7DN41_9AGAM</name>
<feature type="compositionally biased region" description="Polar residues" evidence="1">
    <location>
        <begin position="167"/>
        <end position="179"/>
    </location>
</feature>
<reference evidence="2" key="1">
    <citation type="journal article" date="2020" name="New Phytol.">
        <title>Comparative genomics reveals dynamic genome evolution in host specialist ectomycorrhizal fungi.</title>
        <authorList>
            <person name="Lofgren L.A."/>
            <person name="Nguyen N.H."/>
            <person name="Vilgalys R."/>
            <person name="Ruytinx J."/>
            <person name="Liao H.L."/>
            <person name="Branco S."/>
            <person name="Kuo A."/>
            <person name="LaButti K."/>
            <person name="Lipzen A."/>
            <person name="Andreopoulos W."/>
            <person name="Pangilinan J."/>
            <person name="Riley R."/>
            <person name="Hundley H."/>
            <person name="Na H."/>
            <person name="Barry K."/>
            <person name="Grigoriev I.V."/>
            <person name="Stajich J.E."/>
            <person name="Kennedy P.G."/>
        </authorList>
    </citation>
    <scope>NUCLEOTIDE SEQUENCE</scope>
    <source>
        <strain evidence="2">S12</strain>
    </source>
</reference>
<dbReference type="AlphaFoldDB" id="A0A9P7DN41"/>
<comment type="caution">
    <text evidence="2">The sequence shown here is derived from an EMBL/GenBank/DDBJ whole genome shotgun (WGS) entry which is preliminary data.</text>
</comment>
<dbReference type="EMBL" id="JABBWE010000012">
    <property type="protein sequence ID" value="KAG1798971.1"/>
    <property type="molecule type" value="Genomic_DNA"/>
</dbReference>
<protein>
    <submittedName>
        <fullName evidence="2">Uncharacterized protein</fullName>
    </submittedName>
</protein>
<proteinExistence type="predicted"/>
<dbReference type="Proteomes" id="UP000719766">
    <property type="component" value="Unassembled WGS sequence"/>
</dbReference>
<dbReference type="GeneID" id="64599815"/>